<evidence type="ECO:0000259" key="2">
    <source>
        <dbReference type="Pfam" id="PF02481"/>
    </source>
</evidence>
<dbReference type="InterPro" id="IPR041614">
    <property type="entry name" value="DprA_WH"/>
</dbReference>
<dbReference type="SUPFAM" id="SSF102405">
    <property type="entry name" value="MCP/YpsA-like"/>
    <property type="match status" value="1"/>
</dbReference>
<dbReference type="AlphaFoldDB" id="A0A7W6RDW4"/>
<evidence type="ECO:0000313" key="4">
    <source>
        <dbReference type="EMBL" id="MBB4266251.1"/>
    </source>
</evidence>
<dbReference type="Pfam" id="PF02481">
    <property type="entry name" value="DNA_processg_A"/>
    <property type="match status" value="1"/>
</dbReference>
<dbReference type="NCBIfam" id="TIGR00732">
    <property type="entry name" value="dprA"/>
    <property type="match status" value="1"/>
</dbReference>
<gene>
    <name evidence="4" type="ORF">GGD89_001882</name>
</gene>
<proteinExistence type="inferred from homology"/>
<name>A0A7W6RDW4_9PROT</name>
<feature type="domain" description="Smf/DprA SLOG" evidence="2">
    <location>
        <begin position="86"/>
        <end position="291"/>
    </location>
</feature>
<accession>A0A7W6RDW4</accession>
<keyword evidence="5" id="KW-1185">Reference proteome</keyword>
<dbReference type="GO" id="GO:0009294">
    <property type="term" value="P:DNA-mediated transformation"/>
    <property type="evidence" value="ECO:0007669"/>
    <property type="project" value="InterPro"/>
</dbReference>
<dbReference type="InterPro" id="IPR003488">
    <property type="entry name" value="DprA"/>
</dbReference>
<dbReference type="PANTHER" id="PTHR43022">
    <property type="entry name" value="PROTEIN SMF"/>
    <property type="match status" value="1"/>
</dbReference>
<dbReference type="PANTHER" id="PTHR43022:SF1">
    <property type="entry name" value="PROTEIN SMF"/>
    <property type="match status" value="1"/>
</dbReference>
<dbReference type="Proteomes" id="UP000554286">
    <property type="component" value="Unassembled WGS sequence"/>
</dbReference>
<feature type="domain" description="DprA winged helix" evidence="3">
    <location>
        <begin position="313"/>
        <end position="372"/>
    </location>
</feature>
<comment type="similarity">
    <text evidence="1">Belongs to the DprA/Smf family.</text>
</comment>
<evidence type="ECO:0000256" key="1">
    <source>
        <dbReference type="ARBA" id="ARBA00006525"/>
    </source>
</evidence>
<dbReference type="Gene3D" id="3.40.50.450">
    <property type="match status" value="1"/>
</dbReference>
<dbReference type="InterPro" id="IPR057666">
    <property type="entry name" value="DrpA_SLOG"/>
</dbReference>
<comment type="caution">
    <text evidence="4">The sequence shown here is derived from an EMBL/GenBank/DDBJ whole genome shotgun (WGS) entry which is preliminary data.</text>
</comment>
<dbReference type="EMBL" id="JACIGK010000012">
    <property type="protein sequence ID" value="MBB4266251.1"/>
    <property type="molecule type" value="Genomic_DNA"/>
</dbReference>
<evidence type="ECO:0000313" key="5">
    <source>
        <dbReference type="Proteomes" id="UP000554286"/>
    </source>
</evidence>
<dbReference type="Pfam" id="PF21102">
    <property type="entry name" value="DprA_N"/>
    <property type="match status" value="1"/>
</dbReference>
<organism evidence="4 5">
    <name type="scientific">Roseospira visakhapatnamensis</name>
    <dbReference type="NCBI Taxonomy" id="390880"/>
    <lineage>
        <taxon>Bacteria</taxon>
        <taxon>Pseudomonadati</taxon>
        <taxon>Pseudomonadota</taxon>
        <taxon>Alphaproteobacteria</taxon>
        <taxon>Rhodospirillales</taxon>
        <taxon>Rhodospirillaceae</taxon>
        <taxon>Roseospira</taxon>
    </lineage>
</organism>
<dbReference type="InterPro" id="IPR036388">
    <property type="entry name" value="WH-like_DNA-bd_sf"/>
</dbReference>
<reference evidence="4 5" key="1">
    <citation type="submission" date="2020-08" db="EMBL/GenBank/DDBJ databases">
        <title>Genome sequencing of Purple Non-Sulfur Bacteria from various extreme environments.</title>
        <authorList>
            <person name="Mayer M."/>
        </authorList>
    </citation>
    <scope>NUCLEOTIDE SEQUENCE [LARGE SCALE GENOMIC DNA]</scope>
    <source>
        <strain evidence="4 5">JA131</strain>
    </source>
</reference>
<protein>
    <submittedName>
        <fullName evidence="4">DNA processing protein</fullName>
    </submittedName>
</protein>
<dbReference type="Gene3D" id="1.10.10.10">
    <property type="entry name" value="Winged helix-like DNA-binding domain superfamily/Winged helix DNA-binding domain"/>
    <property type="match status" value="1"/>
</dbReference>
<sequence>MVPLSSPPSPSLTDAERLDRLRLIRSENVGPVTFHRLLRQYGTAAAALEAVPELARRGGRQKALRVCSRAAAERELAALARAGVQVIAHGEAAYPRVLAPVDDSPPFLFARGHLSLLARPTVSIVGARNASLNGRKMAHRLARELARADLLVVSGMARGIDTAAHEGALEHGTAAVLAGGVDVIYPQENESLYEDLVAQGLVLSEMPLGETPQARHFPRRNRIISGLALGVVVVEGATRSGSLITARLAGEQGREVFAVPGSPLDSRAAGPNRLLRDGAVLTETADDVLRVLDDRLRAPLAEPESHPFRAGTAEPPSESDLAQARDTVLRALGPTPVTVDEIIRECQLSVAVVATVLLELDLAGRLERFSGGRVALLASP</sequence>
<dbReference type="Pfam" id="PF17782">
    <property type="entry name" value="WHD_DprA"/>
    <property type="match status" value="1"/>
</dbReference>
<evidence type="ECO:0000259" key="3">
    <source>
        <dbReference type="Pfam" id="PF17782"/>
    </source>
</evidence>
<dbReference type="RefSeq" id="WP_184044447.1">
    <property type="nucleotide sequence ID" value="NZ_JACIGK010000012.1"/>
</dbReference>